<dbReference type="PANTHER" id="PTHR47894">
    <property type="entry name" value="HTH-TYPE TRANSCRIPTIONAL REGULATOR GADX"/>
    <property type="match status" value="1"/>
</dbReference>
<evidence type="ECO:0000313" key="4">
    <source>
        <dbReference type="Proteomes" id="UP000586305"/>
    </source>
</evidence>
<reference evidence="3 4" key="1">
    <citation type="submission" date="2020-04" db="EMBL/GenBank/DDBJ databases">
        <title>Pseudoalteromonas caenipelagi sp. nov., isolated from a tidal flat.</title>
        <authorList>
            <person name="Park S."/>
            <person name="Yoon J.-H."/>
        </authorList>
    </citation>
    <scope>NUCLEOTIDE SEQUENCE [LARGE SCALE GENOMIC DNA]</scope>
    <source>
        <strain evidence="3 4">JBTF-M23</strain>
    </source>
</reference>
<sequence>MFDVCPQYCQVLAEYLPSESKGLSRIPMHHYFAALEAGAKLNQDPLWGFELGKQINSAQYGLLGYLVESSAMLQQALDALLAFDKTVADIGICQFATHQGVASIAWQPYENNQHAILRNMTAWVAMVRHITGQPLSAHHVEFNLELTQSQNARLSNWYGCEVRDNATRNVIYFDAELLDMPILTRNELVNANLYPAIRDLQRAYEHNQSWFAKLQPSLHRCDLQDMSLTRLAQLLDTSPRTLQRQLKCYSVSFSQLLEQERKRRFTQFCQVLSKQALSELLGYAEQASLNRAVKRWYGVSPSEYVRQQQKTQGH</sequence>
<dbReference type="SMART" id="SM00342">
    <property type="entry name" value="HTH_ARAC"/>
    <property type="match status" value="1"/>
</dbReference>
<accession>A0A849VLD0</accession>
<gene>
    <name evidence="3" type="ORF">HG263_17940</name>
</gene>
<organism evidence="3 4">
    <name type="scientific">Pseudoalteromonas caenipelagi</name>
    <dbReference type="NCBI Taxonomy" id="2726988"/>
    <lineage>
        <taxon>Bacteria</taxon>
        <taxon>Pseudomonadati</taxon>
        <taxon>Pseudomonadota</taxon>
        <taxon>Gammaproteobacteria</taxon>
        <taxon>Alteromonadales</taxon>
        <taxon>Pseudoalteromonadaceae</taxon>
        <taxon>Pseudoalteromonas</taxon>
    </lineage>
</organism>
<name>A0A849VLD0_9GAMM</name>
<evidence type="ECO:0000313" key="3">
    <source>
        <dbReference type="EMBL" id="NOU52407.1"/>
    </source>
</evidence>
<keyword evidence="4" id="KW-1185">Reference proteome</keyword>
<dbReference type="RefSeq" id="WP_171627466.1">
    <property type="nucleotide sequence ID" value="NZ_JABBPG010000009.1"/>
</dbReference>
<dbReference type="PANTHER" id="PTHR47894:SF1">
    <property type="entry name" value="HTH-TYPE TRANSCRIPTIONAL REGULATOR VQSM"/>
    <property type="match status" value="1"/>
</dbReference>
<dbReference type="Pfam" id="PF12625">
    <property type="entry name" value="Arabinose_bd"/>
    <property type="match status" value="1"/>
</dbReference>
<evidence type="ECO:0000259" key="2">
    <source>
        <dbReference type="PROSITE" id="PS01124"/>
    </source>
</evidence>
<comment type="caution">
    <text evidence="3">The sequence shown here is derived from an EMBL/GenBank/DDBJ whole genome shotgun (WGS) entry which is preliminary data.</text>
</comment>
<dbReference type="InterPro" id="IPR032687">
    <property type="entry name" value="AraC-type_N"/>
</dbReference>
<proteinExistence type="predicted"/>
<dbReference type="PROSITE" id="PS01124">
    <property type="entry name" value="HTH_ARAC_FAMILY_2"/>
    <property type="match status" value="1"/>
</dbReference>
<dbReference type="Gene3D" id="1.10.10.60">
    <property type="entry name" value="Homeodomain-like"/>
    <property type="match status" value="1"/>
</dbReference>
<dbReference type="Proteomes" id="UP000586305">
    <property type="component" value="Unassembled WGS sequence"/>
</dbReference>
<dbReference type="GO" id="GO:0005829">
    <property type="term" value="C:cytosol"/>
    <property type="evidence" value="ECO:0007669"/>
    <property type="project" value="TreeGrafter"/>
</dbReference>
<dbReference type="InterPro" id="IPR018060">
    <property type="entry name" value="HTH_AraC"/>
</dbReference>
<protein>
    <submittedName>
        <fullName evidence="3">Helix-turn-helix domain-containing protein</fullName>
    </submittedName>
</protein>
<dbReference type="EMBL" id="JABBPG010000009">
    <property type="protein sequence ID" value="NOU52407.1"/>
    <property type="molecule type" value="Genomic_DNA"/>
</dbReference>
<dbReference type="AlphaFoldDB" id="A0A849VLD0"/>
<dbReference type="Pfam" id="PF12833">
    <property type="entry name" value="HTH_18"/>
    <property type="match status" value="1"/>
</dbReference>
<keyword evidence="1" id="KW-0238">DNA-binding</keyword>
<dbReference type="GO" id="GO:0000976">
    <property type="term" value="F:transcription cis-regulatory region binding"/>
    <property type="evidence" value="ECO:0007669"/>
    <property type="project" value="TreeGrafter"/>
</dbReference>
<evidence type="ECO:0000256" key="1">
    <source>
        <dbReference type="ARBA" id="ARBA00023125"/>
    </source>
</evidence>
<feature type="domain" description="HTH araC/xylS-type" evidence="2">
    <location>
        <begin position="208"/>
        <end position="307"/>
    </location>
</feature>
<dbReference type="GO" id="GO:0003700">
    <property type="term" value="F:DNA-binding transcription factor activity"/>
    <property type="evidence" value="ECO:0007669"/>
    <property type="project" value="InterPro"/>
</dbReference>